<evidence type="ECO:0000313" key="2">
    <source>
        <dbReference type="EMBL" id="KAJ4403014.1"/>
    </source>
</evidence>
<accession>A0A9W9D668</accession>
<keyword evidence="1" id="KW-1133">Transmembrane helix</keyword>
<evidence type="ECO:0000256" key="1">
    <source>
        <dbReference type="SAM" id="Phobius"/>
    </source>
</evidence>
<dbReference type="Proteomes" id="UP001140510">
    <property type="component" value="Unassembled WGS sequence"/>
</dbReference>
<proteinExistence type="predicted"/>
<reference evidence="2" key="1">
    <citation type="submission" date="2022-10" db="EMBL/GenBank/DDBJ databases">
        <title>Tapping the CABI collections for fungal endophytes: first genome assemblies for Collariella, Neodidymelliopsis, Ascochyta clinopodiicola, Didymella pomorum, Didymosphaeria variabile, Neocosmospora piperis and Neocucurbitaria cava.</title>
        <authorList>
            <person name="Hill R."/>
        </authorList>
    </citation>
    <scope>NUCLEOTIDE SEQUENCE</scope>
    <source>
        <strain evidence="2">IMI 355091</strain>
    </source>
</reference>
<protein>
    <submittedName>
        <fullName evidence="2">Uncharacterized protein</fullName>
    </submittedName>
</protein>
<feature type="transmembrane region" description="Helical" evidence="1">
    <location>
        <begin position="391"/>
        <end position="414"/>
    </location>
</feature>
<name>A0A9W9D668_9PLEO</name>
<sequence length="501" mass="57164">MFWVPVEIFDLILGIDELTNVARLFVLSIPILSRHRWLRGTSRPWKDAQPYTKLKFATVCSVWLLINIGSQVLVASLSLFWPTEAYTCPLTKYGSVSVADLTKWSTEETRERNFTSYEAAWRYGMEAQAWSNVSITEPPPDLSQLPGTPIYRGDGFYEYRFFYRNPDRLYSDYLQSDRGIKAEASCTKYNVVNVTDLPRKEKADPSGFNVEVNLPGQETTTNITIPEYGYGMLVYIGSKTYDCGPRCSQVTVFQSEPDSGDLKTAIPDSSLWLCKNEVSEIYQLSNGTSHSGKEEKDERIVGTDGFARIAAGAIAWTGISENNWYDRQWRLYTQRTPFSPPYIPKTSEVEEFLERFSIGAIASFDDHGIRYNVTINNETCDEDSQKINVTWHYVLSILGAICGIQLAALCYLLARANKSIVRDSSYFSVAMLLQPVLKVIQMPGRMAMTGLELKDHALLRDRNIRYDFKELPDKTRQVTVWFEDEWKGHMRKKWPSGDYGG</sequence>
<keyword evidence="3" id="KW-1185">Reference proteome</keyword>
<dbReference type="AlphaFoldDB" id="A0A9W9D668"/>
<organism evidence="2 3">
    <name type="scientific">Didymella pomorum</name>
    <dbReference type="NCBI Taxonomy" id="749634"/>
    <lineage>
        <taxon>Eukaryota</taxon>
        <taxon>Fungi</taxon>
        <taxon>Dikarya</taxon>
        <taxon>Ascomycota</taxon>
        <taxon>Pezizomycotina</taxon>
        <taxon>Dothideomycetes</taxon>
        <taxon>Pleosporomycetidae</taxon>
        <taxon>Pleosporales</taxon>
        <taxon>Pleosporineae</taxon>
        <taxon>Didymellaceae</taxon>
        <taxon>Didymella</taxon>
    </lineage>
</organism>
<keyword evidence="1" id="KW-0472">Membrane</keyword>
<dbReference type="OrthoDB" id="3596604at2759"/>
<keyword evidence="1" id="KW-0812">Transmembrane</keyword>
<comment type="caution">
    <text evidence="2">The sequence shown here is derived from an EMBL/GenBank/DDBJ whole genome shotgun (WGS) entry which is preliminary data.</text>
</comment>
<evidence type="ECO:0000313" key="3">
    <source>
        <dbReference type="Proteomes" id="UP001140510"/>
    </source>
</evidence>
<dbReference type="EMBL" id="JAPEVA010000055">
    <property type="protein sequence ID" value="KAJ4403014.1"/>
    <property type="molecule type" value="Genomic_DNA"/>
</dbReference>
<gene>
    <name evidence="2" type="ORF">N0V91_006760</name>
</gene>